<dbReference type="InterPro" id="IPR052517">
    <property type="entry name" value="GlcG_carb_metab_protein"/>
</dbReference>
<dbReference type="PANTHER" id="PTHR34309:SF1">
    <property type="entry name" value="PROTEIN GLCG"/>
    <property type="match status" value="1"/>
</dbReference>
<dbReference type="AlphaFoldDB" id="A0A3P1SU50"/>
<dbReference type="OrthoDB" id="9800768at2"/>
<organism evidence="1 2">
    <name type="scientific">Amphritea balenae</name>
    <dbReference type="NCBI Taxonomy" id="452629"/>
    <lineage>
        <taxon>Bacteria</taxon>
        <taxon>Pseudomonadati</taxon>
        <taxon>Pseudomonadota</taxon>
        <taxon>Gammaproteobacteria</taxon>
        <taxon>Oceanospirillales</taxon>
        <taxon>Oceanospirillaceae</taxon>
        <taxon>Amphritea</taxon>
    </lineage>
</organism>
<name>A0A3P1SU50_9GAMM</name>
<comment type="caution">
    <text evidence="1">The sequence shown here is derived from an EMBL/GenBank/DDBJ whole genome shotgun (WGS) entry which is preliminary data.</text>
</comment>
<dbReference type="PANTHER" id="PTHR34309">
    <property type="entry name" value="SLR1406 PROTEIN"/>
    <property type="match status" value="1"/>
</dbReference>
<reference evidence="1 2" key="1">
    <citation type="submission" date="2018-11" db="EMBL/GenBank/DDBJ databases">
        <title>The draft genome sequence of Amphritea balenae JAMM 1525T.</title>
        <authorList>
            <person name="Fang Z."/>
            <person name="Zhang Y."/>
            <person name="Han X."/>
        </authorList>
    </citation>
    <scope>NUCLEOTIDE SEQUENCE [LARGE SCALE GENOMIC DNA]</scope>
    <source>
        <strain evidence="1 2">JAMM 1525</strain>
    </source>
</reference>
<dbReference type="Proteomes" id="UP000267535">
    <property type="component" value="Unassembled WGS sequence"/>
</dbReference>
<gene>
    <name evidence="1" type="ORF">EHS89_06245</name>
</gene>
<dbReference type="InterPro" id="IPR038084">
    <property type="entry name" value="PduO/GlcC-like_sf"/>
</dbReference>
<dbReference type="Gene3D" id="3.30.450.150">
    <property type="entry name" value="Haem-degrading domain"/>
    <property type="match status" value="1"/>
</dbReference>
<sequence>MHQNHCQTLTTAAIQHATQLGISVNISVYDPGANLLSFQKMEGAPLGSIDIAMNKARSAVLFGAPTEALGELARNQQLTGFEQTNNGLILFAGGEPIRHNNTVIGGIGISGGSAEQDKEIALFAIEQLSIKAVQEAS</sequence>
<dbReference type="InterPro" id="IPR005624">
    <property type="entry name" value="PduO/GlcC-like"/>
</dbReference>
<evidence type="ECO:0000313" key="2">
    <source>
        <dbReference type="Proteomes" id="UP000267535"/>
    </source>
</evidence>
<protein>
    <submittedName>
        <fullName evidence="1">Heme-binding protein</fullName>
    </submittedName>
</protein>
<proteinExistence type="predicted"/>
<dbReference type="EMBL" id="RQXV01000002">
    <property type="protein sequence ID" value="RRD00681.1"/>
    <property type="molecule type" value="Genomic_DNA"/>
</dbReference>
<dbReference type="SUPFAM" id="SSF143744">
    <property type="entry name" value="GlcG-like"/>
    <property type="match status" value="1"/>
</dbReference>
<evidence type="ECO:0000313" key="1">
    <source>
        <dbReference type="EMBL" id="RRD00681.1"/>
    </source>
</evidence>
<dbReference type="RefSeq" id="WP_124925263.1">
    <property type="nucleotide sequence ID" value="NZ_BMOH01000003.1"/>
</dbReference>
<dbReference type="Pfam" id="PF03928">
    <property type="entry name" value="HbpS-like"/>
    <property type="match status" value="1"/>
</dbReference>
<accession>A0A3P1SU50</accession>
<keyword evidence="2" id="KW-1185">Reference proteome</keyword>